<dbReference type="SUPFAM" id="SSF48498">
    <property type="entry name" value="Tetracyclin repressor-like, C-terminal domain"/>
    <property type="match status" value="1"/>
</dbReference>
<dbReference type="InterPro" id="IPR009057">
    <property type="entry name" value="Homeodomain-like_sf"/>
</dbReference>
<dbReference type="PANTHER" id="PTHR30055">
    <property type="entry name" value="HTH-TYPE TRANSCRIPTIONAL REGULATOR RUTR"/>
    <property type="match status" value="1"/>
</dbReference>
<feature type="DNA-binding region" description="H-T-H motif" evidence="4">
    <location>
        <begin position="44"/>
        <end position="63"/>
    </location>
</feature>
<evidence type="ECO:0000313" key="7">
    <source>
        <dbReference type="Proteomes" id="UP001139089"/>
    </source>
</evidence>
<keyword evidence="3" id="KW-0804">Transcription</keyword>
<dbReference type="Proteomes" id="UP001139089">
    <property type="component" value="Unassembled WGS sequence"/>
</dbReference>
<keyword evidence="7" id="KW-1185">Reference proteome</keyword>
<proteinExistence type="predicted"/>
<evidence type="ECO:0000256" key="2">
    <source>
        <dbReference type="ARBA" id="ARBA00023125"/>
    </source>
</evidence>
<dbReference type="Pfam" id="PF00440">
    <property type="entry name" value="TetR_N"/>
    <property type="match status" value="1"/>
</dbReference>
<organism evidence="6 7">
    <name type="scientific">Rhizobium quercicola</name>
    <dbReference type="NCBI Taxonomy" id="2901226"/>
    <lineage>
        <taxon>Bacteria</taxon>
        <taxon>Pseudomonadati</taxon>
        <taxon>Pseudomonadota</taxon>
        <taxon>Alphaproteobacteria</taxon>
        <taxon>Hyphomicrobiales</taxon>
        <taxon>Rhizobiaceae</taxon>
        <taxon>Rhizobium/Agrobacterium group</taxon>
        <taxon>Rhizobium</taxon>
    </lineage>
</organism>
<dbReference type="GO" id="GO:0000976">
    <property type="term" value="F:transcription cis-regulatory region binding"/>
    <property type="evidence" value="ECO:0007669"/>
    <property type="project" value="TreeGrafter"/>
</dbReference>
<dbReference type="InterPro" id="IPR036271">
    <property type="entry name" value="Tet_transcr_reg_TetR-rel_C_sf"/>
</dbReference>
<evidence type="ECO:0000313" key="6">
    <source>
        <dbReference type="EMBL" id="MCD7110861.1"/>
    </source>
</evidence>
<dbReference type="InterPro" id="IPR001647">
    <property type="entry name" value="HTH_TetR"/>
</dbReference>
<keyword evidence="2 4" id="KW-0238">DNA-binding</keyword>
<evidence type="ECO:0000259" key="5">
    <source>
        <dbReference type="PROSITE" id="PS50977"/>
    </source>
</evidence>
<dbReference type="Gene3D" id="1.10.357.10">
    <property type="entry name" value="Tetracycline Repressor, domain 2"/>
    <property type="match status" value="1"/>
</dbReference>
<dbReference type="PRINTS" id="PR00455">
    <property type="entry name" value="HTHTETR"/>
</dbReference>
<accession>A0A9X1T1P5</accession>
<dbReference type="GO" id="GO:0003700">
    <property type="term" value="F:DNA-binding transcription factor activity"/>
    <property type="evidence" value="ECO:0007669"/>
    <property type="project" value="TreeGrafter"/>
</dbReference>
<protein>
    <submittedName>
        <fullName evidence="6">TetR/AcrR family transcriptional regulator</fullName>
    </submittedName>
</protein>
<evidence type="ECO:0000256" key="4">
    <source>
        <dbReference type="PROSITE-ProRule" id="PRU00335"/>
    </source>
</evidence>
<dbReference type="SUPFAM" id="SSF46689">
    <property type="entry name" value="Homeodomain-like"/>
    <property type="match status" value="1"/>
</dbReference>
<dbReference type="AlphaFoldDB" id="A0A9X1T1P5"/>
<reference evidence="6" key="1">
    <citation type="submission" date="2021-12" db="EMBL/GenBank/DDBJ databases">
        <authorList>
            <person name="Li Y."/>
        </authorList>
    </citation>
    <scope>NUCLEOTIDE SEQUENCE</scope>
    <source>
        <strain evidence="6">DKSPLA3</strain>
    </source>
</reference>
<dbReference type="PANTHER" id="PTHR30055:SF146">
    <property type="entry name" value="HTH-TYPE TRANSCRIPTIONAL DUAL REGULATOR CECR"/>
    <property type="match status" value="1"/>
</dbReference>
<dbReference type="PROSITE" id="PS50977">
    <property type="entry name" value="HTH_TETR_2"/>
    <property type="match status" value="1"/>
</dbReference>
<dbReference type="Pfam" id="PF14246">
    <property type="entry name" value="TetR_C_7"/>
    <property type="match status" value="1"/>
</dbReference>
<name>A0A9X1T1P5_9HYPH</name>
<dbReference type="InterPro" id="IPR050109">
    <property type="entry name" value="HTH-type_TetR-like_transc_reg"/>
</dbReference>
<evidence type="ECO:0000256" key="3">
    <source>
        <dbReference type="ARBA" id="ARBA00023163"/>
    </source>
</evidence>
<keyword evidence="1" id="KW-0805">Transcription regulation</keyword>
<dbReference type="InterPro" id="IPR039536">
    <property type="entry name" value="TetR_C_Proteobacteria"/>
</dbReference>
<evidence type="ECO:0000256" key="1">
    <source>
        <dbReference type="ARBA" id="ARBA00023015"/>
    </source>
</evidence>
<dbReference type="RefSeq" id="WP_231815988.1">
    <property type="nucleotide sequence ID" value="NZ_JAJOZR010000011.1"/>
</dbReference>
<sequence length="220" mass="24373">MSICGYSIKKKPGRPAALSEADRRDQILDAAERCFVSQGYRSTHMDDVVKACGMSKKTVYRSFGTKENLFVALIDRVMRDGIRLDMPEENQPADAVIADILSRLSAFVLSDRQINITRLVISESAHAPELAAAFHDNGLRYCKEKLTAILSRLNATGRLRAERPSDLASLLVGAIIGESLVTALIRRPLPMTDREREGRIEHLLSLMRPSLMPKVPAQAS</sequence>
<dbReference type="FunFam" id="1.10.10.60:FF:000141">
    <property type="entry name" value="TetR family transcriptional regulator"/>
    <property type="match status" value="1"/>
</dbReference>
<comment type="caution">
    <text evidence="6">The sequence shown here is derived from an EMBL/GenBank/DDBJ whole genome shotgun (WGS) entry which is preliminary data.</text>
</comment>
<feature type="domain" description="HTH tetR-type" evidence="5">
    <location>
        <begin position="21"/>
        <end position="81"/>
    </location>
</feature>
<gene>
    <name evidence="6" type="ORF">LRX75_17655</name>
</gene>
<dbReference type="EMBL" id="JAJOZR010000011">
    <property type="protein sequence ID" value="MCD7110861.1"/>
    <property type="molecule type" value="Genomic_DNA"/>
</dbReference>